<dbReference type="EMBL" id="MNCJ02000324">
    <property type="protein sequence ID" value="KAF5789377.1"/>
    <property type="molecule type" value="Genomic_DNA"/>
</dbReference>
<reference evidence="1" key="2">
    <citation type="submission" date="2020-06" db="EMBL/GenBank/DDBJ databases">
        <title>Helianthus annuus Genome sequencing and assembly Release 2.</title>
        <authorList>
            <person name="Gouzy J."/>
            <person name="Langlade N."/>
            <person name="Munos S."/>
        </authorList>
    </citation>
    <scope>NUCLEOTIDE SEQUENCE</scope>
    <source>
        <tissue evidence="1">Leaves</tissue>
    </source>
</reference>
<comment type="caution">
    <text evidence="1">The sequence shown here is derived from an EMBL/GenBank/DDBJ whole genome shotgun (WGS) entry which is preliminary data.</text>
</comment>
<organism evidence="1 2">
    <name type="scientific">Helianthus annuus</name>
    <name type="common">Common sunflower</name>
    <dbReference type="NCBI Taxonomy" id="4232"/>
    <lineage>
        <taxon>Eukaryota</taxon>
        <taxon>Viridiplantae</taxon>
        <taxon>Streptophyta</taxon>
        <taxon>Embryophyta</taxon>
        <taxon>Tracheophyta</taxon>
        <taxon>Spermatophyta</taxon>
        <taxon>Magnoliopsida</taxon>
        <taxon>eudicotyledons</taxon>
        <taxon>Gunneridae</taxon>
        <taxon>Pentapetalae</taxon>
        <taxon>asterids</taxon>
        <taxon>campanulids</taxon>
        <taxon>Asterales</taxon>
        <taxon>Asteraceae</taxon>
        <taxon>Asteroideae</taxon>
        <taxon>Heliantheae alliance</taxon>
        <taxon>Heliantheae</taxon>
        <taxon>Helianthus</taxon>
    </lineage>
</organism>
<evidence type="ECO:0000313" key="1">
    <source>
        <dbReference type="EMBL" id="KAF5789377.1"/>
    </source>
</evidence>
<protein>
    <submittedName>
        <fullName evidence="1">Uncharacterized protein</fullName>
    </submittedName>
</protein>
<evidence type="ECO:0000313" key="2">
    <source>
        <dbReference type="Proteomes" id="UP000215914"/>
    </source>
</evidence>
<keyword evidence="2" id="KW-1185">Reference proteome</keyword>
<accession>A0A9K3I3G6</accession>
<gene>
    <name evidence="1" type="ORF">HanXRQr2_Chr09g0370501</name>
</gene>
<reference evidence="1" key="1">
    <citation type="journal article" date="2017" name="Nature">
        <title>The sunflower genome provides insights into oil metabolism, flowering and Asterid evolution.</title>
        <authorList>
            <person name="Badouin H."/>
            <person name="Gouzy J."/>
            <person name="Grassa C.J."/>
            <person name="Murat F."/>
            <person name="Staton S.E."/>
            <person name="Cottret L."/>
            <person name="Lelandais-Briere C."/>
            <person name="Owens G.L."/>
            <person name="Carrere S."/>
            <person name="Mayjonade B."/>
            <person name="Legrand L."/>
            <person name="Gill N."/>
            <person name="Kane N.C."/>
            <person name="Bowers J.E."/>
            <person name="Hubner S."/>
            <person name="Bellec A."/>
            <person name="Berard A."/>
            <person name="Berges H."/>
            <person name="Blanchet N."/>
            <person name="Boniface M.C."/>
            <person name="Brunel D."/>
            <person name="Catrice O."/>
            <person name="Chaidir N."/>
            <person name="Claudel C."/>
            <person name="Donnadieu C."/>
            <person name="Faraut T."/>
            <person name="Fievet G."/>
            <person name="Helmstetter N."/>
            <person name="King M."/>
            <person name="Knapp S.J."/>
            <person name="Lai Z."/>
            <person name="Le Paslier M.C."/>
            <person name="Lippi Y."/>
            <person name="Lorenzon L."/>
            <person name="Mandel J.R."/>
            <person name="Marage G."/>
            <person name="Marchand G."/>
            <person name="Marquand E."/>
            <person name="Bret-Mestries E."/>
            <person name="Morien E."/>
            <person name="Nambeesan S."/>
            <person name="Nguyen T."/>
            <person name="Pegot-Espagnet P."/>
            <person name="Pouilly N."/>
            <person name="Raftis F."/>
            <person name="Sallet E."/>
            <person name="Schiex T."/>
            <person name="Thomas J."/>
            <person name="Vandecasteele C."/>
            <person name="Vares D."/>
            <person name="Vear F."/>
            <person name="Vautrin S."/>
            <person name="Crespi M."/>
            <person name="Mangin B."/>
            <person name="Burke J.M."/>
            <person name="Salse J."/>
            <person name="Munos S."/>
            <person name="Vincourt P."/>
            <person name="Rieseberg L.H."/>
            <person name="Langlade N.B."/>
        </authorList>
    </citation>
    <scope>NUCLEOTIDE SEQUENCE</scope>
    <source>
        <tissue evidence="1">Leaves</tissue>
    </source>
</reference>
<proteinExistence type="predicted"/>
<dbReference type="AlphaFoldDB" id="A0A9K3I3G6"/>
<dbReference type="Proteomes" id="UP000215914">
    <property type="component" value="Unassembled WGS sequence"/>
</dbReference>
<name>A0A9K3I3G6_HELAN</name>
<sequence>MHLLLIRSISISRSLNHFYTIDIEGSFILVQQPLILILLKSSYGCLVEEDRMLCTGYLI</sequence>
<dbReference type="Gramene" id="mRNA:HanXRQr2_Chr09g0370501">
    <property type="protein sequence ID" value="CDS:HanXRQr2_Chr09g0370501.1"/>
    <property type="gene ID" value="HanXRQr2_Chr09g0370501"/>
</dbReference>